<dbReference type="GO" id="GO:0005576">
    <property type="term" value="C:extracellular region"/>
    <property type="evidence" value="ECO:0007669"/>
    <property type="project" value="UniProtKB-SubCell"/>
</dbReference>
<dbReference type="InterPro" id="IPR005103">
    <property type="entry name" value="AA9_LPMO"/>
</dbReference>
<keyword evidence="7" id="KW-0560">Oxidoreductase</keyword>
<protein>
    <recommendedName>
        <fullName evidence="15">lytic cellulose monooxygenase (C4-dehydrogenating)</fullName>
        <ecNumber evidence="15">1.14.99.56</ecNumber>
    </recommendedName>
</protein>
<comment type="catalytic activity">
    <reaction evidence="14">
        <text>[(1-&gt;4)-beta-D-glucosyl]n+m + reduced acceptor + O2 = 4-dehydro-beta-D-glucosyl-[(1-&gt;4)-beta-D-glucosyl]n-1 + [(1-&gt;4)-beta-D-glucosyl]m + acceptor + H2O.</text>
        <dbReference type="EC" id="1.14.99.56"/>
    </reaction>
</comment>
<evidence type="ECO:0000256" key="9">
    <source>
        <dbReference type="ARBA" id="ARBA00023033"/>
    </source>
</evidence>
<evidence type="ECO:0000256" key="13">
    <source>
        <dbReference type="ARBA" id="ARBA00044502"/>
    </source>
</evidence>
<keyword evidence="4" id="KW-0479">Metal-binding</keyword>
<evidence type="ECO:0000313" key="19">
    <source>
        <dbReference type="Proteomes" id="UP000799302"/>
    </source>
</evidence>
<comment type="similarity">
    <text evidence="13">Belongs to the polysaccharide monooxygenase AA9 family.</text>
</comment>
<keyword evidence="10" id="KW-1015">Disulfide bond</keyword>
<sequence length="297" mass="32184">MKCSQAGALLGFAVSVMGHGFVYQIDVDGTLYPGYYPQQDYFKGYKRIAFSAGGTVAVMNATSPDLACNSWAQAPALIATARAGSNITYNWSPWVPSHKGPMTTYMAPYEGDLAKTNLNKLEFFKTAEEGLSKDGKVWATDRLIDNKGLWTTTIPSDIKPGLYVLRHELLALHFATSNSNWWYIPGGAIAPQFYIHCFNLNVTGTGTQSPKGVTFPGAYAPDTPGLVFDIFKNKTTYPIPGPPLYKEKSPGPALAPNPRSFISATGDPVKDEEYNKTMAHELTMLGIVTGMFNAAGG</sequence>
<keyword evidence="5 16" id="KW-0732">Signal</keyword>
<evidence type="ECO:0000256" key="11">
    <source>
        <dbReference type="ARBA" id="ARBA00023277"/>
    </source>
</evidence>
<dbReference type="CDD" id="cd21175">
    <property type="entry name" value="LPMO_AA9"/>
    <property type="match status" value="1"/>
</dbReference>
<evidence type="ECO:0000256" key="12">
    <source>
        <dbReference type="ARBA" id="ARBA00023326"/>
    </source>
</evidence>
<evidence type="ECO:0000256" key="2">
    <source>
        <dbReference type="ARBA" id="ARBA00004613"/>
    </source>
</evidence>
<evidence type="ECO:0000256" key="6">
    <source>
        <dbReference type="ARBA" id="ARBA00023001"/>
    </source>
</evidence>
<dbReference type="Pfam" id="PF03443">
    <property type="entry name" value="AA9"/>
    <property type="match status" value="1"/>
</dbReference>
<dbReference type="PANTHER" id="PTHR33353:SF10">
    <property type="entry name" value="ENDO-BETA-1,4-GLUCANASE D"/>
    <property type="match status" value="1"/>
</dbReference>
<dbReference type="OrthoDB" id="4849160at2759"/>
<evidence type="ECO:0000259" key="17">
    <source>
        <dbReference type="Pfam" id="PF03443"/>
    </source>
</evidence>
<name>A0A6A6U0Z0_9PEZI</name>
<dbReference type="Gene3D" id="2.70.50.70">
    <property type="match status" value="1"/>
</dbReference>
<reference evidence="18" key="1">
    <citation type="journal article" date="2020" name="Stud. Mycol.">
        <title>101 Dothideomycetes genomes: a test case for predicting lifestyles and emergence of pathogens.</title>
        <authorList>
            <person name="Haridas S."/>
            <person name="Albert R."/>
            <person name="Binder M."/>
            <person name="Bloem J."/>
            <person name="Labutti K."/>
            <person name="Salamov A."/>
            <person name="Andreopoulos B."/>
            <person name="Baker S."/>
            <person name="Barry K."/>
            <person name="Bills G."/>
            <person name="Bluhm B."/>
            <person name="Cannon C."/>
            <person name="Castanera R."/>
            <person name="Culley D."/>
            <person name="Daum C."/>
            <person name="Ezra D."/>
            <person name="Gonzalez J."/>
            <person name="Henrissat B."/>
            <person name="Kuo A."/>
            <person name="Liang C."/>
            <person name="Lipzen A."/>
            <person name="Lutzoni F."/>
            <person name="Magnuson J."/>
            <person name="Mondo S."/>
            <person name="Nolan M."/>
            <person name="Ohm R."/>
            <person name="Pangilinan J."/>
            <person name="Park H.-J."/>
            <person name="Ramirez L."/>
            <person name="Alfaro M."/>
            <person name="Sun H."/>
            <person name="Tritt A."/>
            <person name="Yoshinaga Y."/>
            <person name="Zwiers L.-H."/>
            <person name="Turgeon B."/>
            <person name="Goodwin S."/>
            <person name="Spatafora J."/>
            <person name="Crous P."/>
            <person name="Grigoriev I."/>
        </authorList>
    </citation>
    <scope>NUCLEOTIDE SEQUENCE</scope>
    <source>
        <strain evidence="18">CBS 115976</strain>
    </source>
</reference>
<evidence type="ECO:0000256" key="7">
    <source>
        <dbReference type="ARBA" id="ARBA00023002"/>
    </source>
</evidence>
<accession>A0A6A6U0Z0</accession>
<feature type="domain" description="Auxiliary Activity family 9 catalytic" evidence="17">
    <location>
        <begin position="19"/>
        <end position="237"/>
    </location>
</feature>
<dbReference type="InterPro" id="IPR049892">
    <property type="entry name" value="AA9"/>
</dbReference>
<evidence type="ECO:0000256" key="5">
    <source>
        <dbReference type="ARBA" id="ARBA00022729"/>
    </source>
</evidence>
<keyword evidence="11" id="KW-0119">Carbohydrate metabolism</keyword>
<comment type="cofactor">
    <cofactor evidence="1">
        <name>Cu(2+)</name>
        <dbReference type="ChEBI" id="CHEBI:29036"/>
    </cofactor>
</comment>
<evidence type="ECO:0000256" key="14">
    <source>
        <dbReference type="ARBA" id="ARBA00045077"/>
    </source>
</evidence>
<evidence type="ECO:0000256" key="1">
    <source>
        <dbReference type="ARBA" id="ARBA00001973"/>
    </source>
</evidence>
<evidence type="ECO:0000313" key="18">
    <source>
        <dbReference type="EMBL" id="KAF2664604.1"/>
    </source>
</evidence>
<keyword evidence="6" id="KW-0136">Cellulose degradation</keyword>
<dbReference type="GO" id="GO:0016787">
    <property type="term" value="F:hydrolase activity"/>
    <property type="evidence" value="ECO:0007669"/>
    <property type="project" value="UniProtKB-KW"/>
</dbReference>
<keyword evidence="9" id="KW-0503">Monooxygenase</keyword>
<comment type="subcellular location">
    <subcellularLocation>
        <location evidence="2">Secreted</location>
    </subcellularLocation>
</comment>
<evidence type="ECO:0000256" key="16">
    <source>
        <dbReference type="SAM" id="SignalP"/>
    </source>
</evidence>
<keyword evidence="18" id="KW-0378">Hydrolase</keyword>
<evidence type="ECO:0000256" key="8">
    <source>
        <dbReference type="ARBA" id="ARBA00023008"/>
    </source>
</evidence>
<dbReference type="GO" id="GO:0046872">
    <property type="term" value="F:metal ion binding"/>
    <property type="evidence" value="ECO:0007669"/>
    <property type="project" value="UniProtKB-KW"/>
</dbReference>
<evidence type="ECO:0000256" key="4">
    <source>
        <dbReference type="ARBA" id="ARBA00022723"/>
    </source>
</evidence>
<evidence type="ECO:0000256" key="10">
    <source>
        <dbReference type="ARBA" id="ARBA00023157"/>
    </source>
</evidence>
<evidence type="ECO:0000256" key="15">
    <source>
        <dbReference type="ARBA" id="ARBA00047174"/>
    </source>
</evidence>
<feature type="chain" id="PRO_5025401613" description="lytic cellulose monooxygenase (C4-dehydrogenating)" evidence="16">
    <location>
        <begin position="19"/>
        <end position="297"/>
    </location>
</feature>
<dbReference type="GO" id="GO:0030245">
    <property type="term" value="P:cellulose catabolic process"/>
    <property type="evidence" value="ECO:0007669"/>
    <property type="project" value="UniProtKB-KW"/>
</dbReference>
<dbReference type="AlphaFoldDB" id="A0A6A6U0Z0"/>
<dbReference type="EC" id="1.14.99.56" evidence="15"/>
<evidence type="ECO:0000256" key="3">
    <source>
        <dbReference type="ARBA" id="ARBA00022525"/>
    </source>
</evidence>
<keyword evidence="8" id="KW-0186">Copper</keyword>
<proteinExistence type="inferred from homology"/>
<keyword evidence="19" id="KW-1185">Reference proteome</keyword>
<organism evidence="18 19">
    <name type="scientific">Microthyrium microscopicum</name>
    <dbReference type="NCBI Taxonomy" id="703497"/>
    <lineage>
        <taxon>Eukaryota</taxon>
        <taxon>Fungi</taxon>
        <taxon>Dikarya</taxon>
        <taxon>Ascomycota</taxon>
        <taxon>Pezizomycotina</taxon>
        <taxon>Dothideomycetes</taxon>
        <taxon>Dothideomycetes incertae sedis</taxon>
        <taxon>Microthyriales</taxon>
        <taxon>Microthyriaceae</taxon>
        <taxon>Microthyrium</taxon>
    </lineage>
</organism>
<keyword evidence="12" id="KW-0624">Polysaccharide degradation</keyword>
<feature type="signal peptide" evidence="16">
    <location>
        <begin position="1"/>
        <end position="18"/>
    </location>
</feature>
<gene>
    <name evidence="18" type="ORF">BT63DRAFT_464696</name>
</gene>
<dbReference type="Proteomes" id="UP000799302">
    <property type="component" value="Unassembled WGS sequence"/>
</dbReference>
<dbReference type="EMBL" id="MU004242">
    <property type="protein sequence ID" value="KAF2664604.1"/>
    <property type="molecule type" value="Genomic_DNA"/>
</dbReference>
<dbReference type="PANTHER" id="PTHR33353">
    <property type="entry name" value="PUTATIVE (AFU_ORTHOLOGUE AFUA_1G12560)-RELATED"/>
    <property type="match status" value="1"/>
</dbReference>
<dbReference type="GO" id="GO:0004497">
    <property type="term" value="F:monooxygenase activity"/>
    <property type="evidence" value="ECO:0007669"/>
    <property type="project" value="UniProtKB-KW"/>
</dbReference>
<keyword evidence="3" id="KW-0964">Secreted</keyword>